<reference evidence="1" key="1">
    <citation type="submission" date="2014-09" db="EMBL/GenBank/DDBJ databases">
        <authorList>
            <person name="Magalhaes I.L.F."/>
            <person name="Oliveira U."/>
            <person name="Santos F.R."/>
            <person name="Vidigal T.H.D.A."/>
            <person name="Brescovit A.D."/>
            <person name="Santos A.J."/>
        </authorList>
    </citation>
    <scope>NUCLEOTIDE SEQUENCE</scope>
    <source>
        <tissue evidence="1">Shoot tissue taken approximately 20 cm above the soil surface</tissue>
    </source>
</reference>
<reference evidence="1" key="2">
    <citation type="journal article" date="2015" name="Data Brief">
        <title>Shoot transcriptome of the giant reed, Arundo donax.</title>
        <authorList>
            <person name="Barrero R.A."/>
            <person name="Guerrero F.D."/>
            <person name="Moolhuijzen P."/>
            <person name="Goolsby J.A."/>
            <person name="Tidwell J."/>
            <person name="Bellgard S.E."/>
            <person name="Bellgard M.I."/>
        </authorList>
    </citation>
    <scope>NUCLEOTIDE SEQUENCE</scope>
    <source>
        <tissue evidence="1">Shoot tissue taken approximately 20 cm above the soil surface</tissue>
    </source>
</reference>
<proteinExistence type="predicted"/>
<name>A0A0A9A5W1_ARUDO</name>
<dbReference type="EMBL" id="GBRH01251414">
    <property type="protein sequence ID" value="JAD46481.1"/>
    <property type="molecule type" value="Transcribed_RNA"/>
</dbReference>
<accession>A0A0A9A5W1</accession>
<sequence>MSYQICVAKVVFTLQNHRERKGASMLDYGYRLQSNSPSTHYITKTTIKS</sequence>
<organism evidence="1">
    <name type="scientific">Arundo donax</name>
    <name type="common">Giant reed</name>
    <name type="synonym">Donax arundinaceus</name>
    <dbReference type="NCBI Taxonomy" id="35708"/>
    <lineage>
        <taxon>Eukaryota</taxon>
        <taxon>Viridiplantae</taxon>
        <taxon>Streptophyta</taxon>
        <taxon>Embryophyta</taxon>
        <taxon>Tracheophyta</taxon>
        <taxon>Spermatophyta</taxon>
        <taxon>Magnoliopsida</taxon>
        <taxon>Liliopsida</taxon>
        <taxon>Poales</taxon>
        <taxon>Poaceae</taxon>
        <taxon>PACMAD clade</taxon>
        <taxon>Arundinoideae</taxon>
        <taxon>Arundineae</taxon>
        <taxon>Arundo</taxon>
    </lineage>
</organism>
<evidence type="ECO:0000313" key="1">
    <source>
        <dbReference type="EMBL" id="JAD46481.1"/>
    </source>
</evidence>
<dbReference type="AlphaFoldDB" id="A0A0A9A5W1"/>
<protein>
    <submittedName>
        <fullName evidence="1">Uncharacterized protein</fullName>
    </submittedName>
</protein>